<keyword evidence="3 4" id="KW-0326">Glycosidase</keyword>
<dbReference type="Gene3D" id="3.40.50.1820">
    <property type="entry name" value="alpha/beta hydrolase"/>
    <property type="match status" value="1"/>
</dbReference>
<keyword evidence="2 4" id="KW-0378">Hydrolase</keyword>
<dbReference type="HOGENOM" id="CLU_372513_0_0_10"/>
<reference evidence="6 7" key="1">
    <citation type="journal article" date="2010" name="BMC Genomics">
        <title>The complete genome of Zunongwangia profunda SM-A87 reveals its adaptation to the deep-sea environment and ecological role in sedimentary organic nitrogen degradation.</title>
        <authorList>
            <person name="Qin Q.L."/>
            <person name="Zhang X.Y."/>
            <person name="Wang X.M."/>
            <person name="Liu G.M."/>
            <person name="Chen X.L."/>
            <person name="Xie B.B."/>
            <person name="Dang H.Y."/>
            <person name="Zhou B.C."/>
            <person name="Yu J."/>
            <person name="Zhang Y.Z."/>
        </authorList>
    </citation>
    <scope>NUCLEOTIDE SEQUENCE [LARGE SCALE GENOMIC DNA]</scope>
    <source>
        <strain evidence="7">DSM 18752 / CCTCC AB 206139 / SM-A87</strain>
    </source>
</reference>
<dbReference type="CDD" id="cd11294">
    <property type="entry name" value="E_set_Esterase_like_N"/>
    <property type="match status" value="1"/>
</dbReference>
<dbReference type="PANTHER" id="PTHR48098:SF1">
    <property type="entry name" value="DIACYLGLYCEROL ACYLTRANSFERASE_MYCOLYLTRANSFERASE AG85A"/>
    <property type="match status" value="1"/>
</dbReference>
<protein>
    <submittedName>
        <fullName evidence="6">Esterase</fullName>
    </submittedName>
</protein>
<dbReference type="Gene3D" id="2.60.40.10">
    <property type="entry name" value="Immunoglobulins"/>
    <property type="match status" value="1"/>
</dbReference>
<dbReference type="InterPro" id="IPR022790">
    <property type="entry name" value="GH26_dom"/>
</dbReference>
<dbReference type="Pfam" id="PF00756">
    <property type="entry name" value="Esterase"/>
    <property type="match status" value="1"/>
</dbReference>
<evidence type="ECO:0000259" key="5">
    <source>
        <dbReference type="PROSITE" id="PS51764"/>
    </source>
</evidence>
<evidence type="ECO:0000256" key="3">
    <source>
        <dbReference type="ARBA" id="ARBA00023295"/>
    </source>
</evidence>
<dbReference type="PRINTS" id="PR00739">
    <property type="entry name" value="GLHYDRLASE26"/>
</dbReference>
<dbReference type="SUPFAM" id="SSF53474">
    <property type="entry name" value="alpha/beta-Hydrolases"/>
    <property type="match status" value="1"/>
</dbReference>
<dbReference type="GO" id="GO:0016747">
    <property type="term" value="F:acyltransferase activity, transferring groups other than amino-acyl groups"/>
    <property type="evidence" value="ECO:0007669"/>
    <property type="project" value="TreeGrafter"/>
</dbReference>
<dbReference type="SUPFAM" id="SSF81296">
    <property type="entry name" value="E set domains"/>
    <property type="match status" value="1"/>
</dbReference>
<dbReference type="InterPro" id="IPR013783">
    <property type="entry name" value="Ig-like_fold"/>
</dbReference>
<dbReference type="eggNOG" id="COG4124">
    <property type="taxonomic scope" value="Bacteria"/>
</dbReference>
<proteinExistence type="inferred from homology"/>
<dbReference type="PROSITE" id="PS51764">
    <property type="entry name" value="GH26"/>
    <property type="match status" value="1"/>
</dbReference>
<feature type="active site" description="Nucleophile" evidence="4">
    <location>
        <position position="664"/>
    </location>
</feature>
<dbReference type="CAZy" id="GH26">
    <property type="family name" value="Glycoside Hydrolase Family 26"/>
</dbReference>
<evidence type="ECO:0000313" key="7">
    <source>
        <dbReference type="Proteomes" id="UP000001654"/>
    </source>
</evidence>
<dbReference type="PANTHER" id="PTHR48098">
    <property type="entry name" value="ENTEROCHELIN ESTERASE-RELATED"/>
    <property type="match status" value="1"/>
</dbReference>
<dbReference type="InterPro" id="IPR050583">
    <property type="entry name" value="Mycobacterial_A85_antigen"/>
</dbReference>
<dbReference type="SUPFAM" id="SSF51445">
    <property type="entry name" value="(Trans)glycosidases"/>
    <property type="match status" value="1"/>
</dbReference>
<evidence type="ECO:0000313" key="6">
    <source>
        <dbReference type="EMBL" id="ADF53787.1"/>
    </source>
</evidence>
<dbReference type="eggNOG" id="COG0627">
    <property type="taxonomic scope" value="Bacteria"/>
</dbReference>
<dbReference type="Pfam" id="PF02156">
    <property type="entry name" value="Glyco_hydro_26"/>
    <property type="match status" value="1"/>
</dbReference>
<dbReference type="STRING" id="655815.ZPR_3471"/>
<evidence type="ECO:0000256" key="4">
    <source>
        <dbReference type="PROSITE-ProRule" id="PRU01100"/>
    </source>
</evidence>
<dbReference type="Gene3D" id="3.20.20.80">
    <property type="entry name" value="Glycosidases"/>
    <property type="match status" value="1"/>
</dbReference>
<dbReference type="Pfam" id="PF02922">
    <property type="entry name" value="CBM_48"/>
    <property type="match status" value="1"/>
</dbReference>
<dbReference type="EMBL" id="CP001650">
    <property type="protein sequence ID" value="ADF53787.1"/>
    <property type="molecule type" value="Genomic_DNA"/>
</dbReference>
<dbReference type="GO" id="GO:0016985">
    <property type="term" value="F:mannan endo-1,4-beta-mannosidase activity"/>
    <property type="evidence" value="ECO:0007669"/>
    <property type="project" value="InterPro"/>
</dbReference>
<dbReference type="eggNOG" id="COG0296">
    <property type="taxonomic scope" value="Bacteria"/>
</dbReference>
<name>D5BJT9_ZUNPS</name>
<dbReference type="InterPro" id="IPR017853">
    <property type="entry name" value="GH"/>
</dbReference>
<keyword evidence="7" id="KW-1185">Reference proteome</keyword>
<comment type="similarity">
    <text evidence="1 4">Belongs to the glycosyl hydrolase 26 family.</text>
</comment>
<dbReference type="GO" id="GO:0006080">
    <property type="term" value="P:substituted mannan metabolic process"/>
    <property type="evidence" value="ECO:0007669"/>
    <property type="project" value="InterPro"/>
</dbReference>
<dbReference type="KEGG" id="zpr:ZPR_3471"/>
<gene>
    <name evidence="6" type="ordered locus">ZPR_3471</name>
</gene>
<dbReference type="InterPro" id="IPR014756">
    <property type="entry name" value="Ig_E-set"/>
</dbReference>
<dbReference type="AlphaFoldDB" id="D5BJT9"/>
<dbReference type="InterPro" id="IPR000805">
    <property type="entry name" value="Glyco_hydro_26"/>
</dbReference>
<feature type="domain" description="GH26" evidence="5">
    <location>
        <begin position="408"/>
        <end position="729"/>
    </location>
</feature>
<dbReference type="Proteomes" id="UP000001654">
    <property type="component" value="Chromosome"/>
</dbReference>
<evidence type="ECO:0000256" key="2">
    <source>
        <dbReference type="ARBA" id="ARBA00022801"/>
    </source>
</evidence>
<dbReference type="InterPro" id="IPR029058">
    <property type="entry name" value="AB_hydrolase_fold"/>
</dbReference>
<dbReference type="InterPro" id="IPR000801">
    <property type="entry name" value="Esterase-like"/>
</dbReference>
<organism evidence="6 7">
    <name type="scientific">Zunongwangia profunda (strain DSM 18752 / CCTCC AB 206139 / SM-A87)</name>
    <name type="common">Wangia profunda</name>
    <dbReference type="NCBI Taxonomy" id="655815"/>
    <lineage>
        <taxon>Bacteria</taxon>
        <taxon>Pseudomonadati</taxon>
        <taxon>Bacteroidota</taxon>
        <taxon>Flavobacteriia</taxon>
        <taxon>Flavobacteriales</taxon>
        <taxon>Flavobacteriaceae</taxon>
        <taxon>Zunongwangia</taxon>
    </lineage>
</organism>
<evidence type="ECO:0000256" key="1">
    <source>
        <dbReference type="ARBA" id="ARBA00007754"/>
    </source>
</evidence>
<feature type="active site" description="Proton donor" evidence="4">
    <location>
        <position position="559"/>
    </location>
</feature>
<sequence length="746" mass="85089">MELIKKTLMKNNILKIFVISVLTLGIFQSYAQEKTFSTEGWWKPAAEKFSPVVHQDNSITFRLNEPDAKQVAVLFGEWDVEKKQMNKDKSGNWTVTIDKKEPGIYQYNFLVDGHIKKLDPVNPEVKVGTNVYGSLVEVLGTPSRFDQLQDVPHGEVDIITYRSTALNRTRKMYVYVPRLYQELSGKEFPVLYLRHGGGDNESSWVNDGRADVILDNLIHKGQAKPMLIVMTNGLIDGSWSSGSTPEGIKNLEDELLSDVIPLVEKRYHVSKNKKDRAIAGLSMGGGQSVVIGLRNPDKFSYVGDFSAGILSDPEIKIDTYVPELFDNSTSINDQLEILWIACGSKDPRYQGHKNFVSLLQNNGIQAEFHEGQYGHEWQFWRNQLRDFSKELFQENDLQLKMVDRKATVRTKALYANLWKIQQQGVMFGHHDYPSYGVGWRGDPGRSDVKNITGAHPAVYSLDMHNIKDTKIEFIKEVYKRGGVSMLVWHQNNPLTKSEDAQYPVGTAWDNTRVVDQILTEGSPMNIKYKRRLDKVAEAFHAMKDENGVPIPVIFRPLHEHTQSWNWWGSKATSKEEFIDFWKFIIVYLRDEKGVHNVIYAISPQMDEVYNDPQGRLLYRWPGDRYVDILAMDCYHGRNTAAFVDNVKALSQLSTILQKPVAVSETGLENNHTADYWTNSVLPAFQGQNCTMVVAWRNEKTSHAFGPYPSDVSAADFLKFYNDPDTLFEDDLPDMYTMPKDISVVSP</sequence>
<dbReference type="InterPro" id="IPR004193">
    <property type="entry name" value="Glyco_hydro_13_N"/>
</dbReference>
<accession>D5BJT9</accession>